<organism evidence="2 3">
    <name type="scientific">Larimichthys crocea</name>
    <name type="common">Large yellow croaker</name>
    <name type="synonym">Pseudosciaena crocea</name>
    <dbReference type="NCBI Taxonomy" id="215358"/>
    <lineage>
        <taxon>Eukaryota</taxon>
        <taxon>Metazoa</taxon>
        <taxon>Chordata</taxon>
        <taxon>Craniata</taxon>
        <taxon>Vertebrata</taxon>
        <taxon>Euteleostomi</taxon>
        <taxon>Actinopterygii</taxon>
        <taxon>Neopterygii</taxon>
        <taxon>Teleostei</taxon>
        <taxon>Neoteleostei</taxon>
        <taxon>Acanthomorphata</taxon>
        <taxon>Eupercaria</taxon>
        <taxon>Sciaenidae</taxon>
        <taxon>Larimichthys</taxon>
    </lineage>
</organism>
<proteinExistence type="predicted"/>
<reference evidence="2 3" key="1">
    <citation type="submission" date="2019-07" db="EMBL/GenBank/DDBJ databases">
        <title>Chromosome genome assembly for large yellow croaker.</title>
        <authorList>
            <person name="Xiao S."/>
        </authorList>
    </citation>
    <scope>NUCLEOTIDE SEQUENCE [LARGE SCALE GENOMIC DNA]</scope>
    <source>
        <strain evidence="2">JMULYC20181020</strain>
        <tissue evidence="2">Muscle</tissue>
    </source>
</reference>
<protein>
    <submittedName>
        <fullName evidence="2">Uncharacterized protein</fullName>
    </submittedName>
</protein>
<gene>
    <name evidence="2" type="ORF">D5F01_LYC23808</name>
</gene>
<feature type="compositionally biased region" description="Basic residues" evidence="1">
    <location>
        <begin position="1"/>
        <end position="12"/>
    </location>
</feature>
<evidence type="ECO:0000313" key="2">
    <source>
        <dbReference type="EMBL" id="KAE8278114.1"/>
    </source>
</evidence>
<dbReference type="Proteomes" id="UP000424527">
    <property type="component" value="Unassembled WGS sequence"/>
</dbReference>
<keyword evidence="3" id="KW-1185">Reference proteome</keyword>
<accession>A0A6G0HFX5</accession>
<comment type="caution">
    <text evidence="2">The sequence shown here is derived from an EMBL/GenBank/DDBJ whole genome shotgun (WGS) entry which is preliminary data.</text>
</comment>
<sequence length="196" mass="21955">MPAKKAQNKSKAHSSPCEEDDDVSEANSLANSTGDATLVPHVDVDTGLAHNTGVIQILEGIRNDFSTKMDVVLKAIQDVKRDVRDFSVRMDEAGARISSVEDTMNAEKGKTEALVKQVALLTNKLVELENHSRRSNLRLVNVLERWEEMMRWLSWRSGSLKSWDQRHSRHHLSSKERTGCPDGRVLVVQPRRGSSS</sequence>
<dbReference type="EMBL" id="REGW02000036">
    <property type="protein sequence ID" value="KAE8278114.1"/>
    <property type="molecule type" value="Genomic_DNA"/>
</dbReference>
<feature type="region of interest" description="Disordered" evidence="1">
    <location>
        <begin position="1"/>
        <end position="34"/>
    </location>
</feature>
<name>A0A6G0HFX5_LARCR</name>
<dbReference type="AlphaFoldDB" id="A0A6G0HFX5"/>
<feature type="compositionally biased region" description="Polar residues" evidence="1">
    <location>
        <begin position="25"/>
        <end position="34"/>
    </location>
</feature>
<evidence type="ECO:0000313" key="3">
    <source>
        <dbReference type="Proteomes" id="UP000424527"/>
    </source>
</evidence>
<evidence type="ECO:0000256" key="1">
    <source>
        <dbReference type="SAM" id="MobiDB-lite"/>
    </source>
</evidence>